<sequence length="151" mass="16816">MEQDGAYRGGIKVAQCSQVNDSPPGVLVILSQLQQECGSMQVEVTSHFHKDLRKIVCLAASNAAQLLHSLPPVLTEQLHQLHVHVSVSWPRRQLSLEEVKQPVPTRLTLTTQQTLLHRVIVKDKEEGEMAQKGKSRGRAVGEEEEKDIEKA</sequence>
<evidence type="ECO:0000313" key="3">
    <source>
        <dbReference type="Proteomes" id="UP000314294"/>
    </source>
</evidence>
<dbReference type="AlphaFoldDB" id="A0A4Z2INB3"/>
<feature type="region of interest" description="Disordered" evidence="1">
    <location>
        <begin position="124"/>
        <end position="151"/>
    </location>
</feature>
<feature type="compositionally biased region" description="Acidic residues" evidence="1">
    <location>
        <begin position="142"/>
        <end position="151"/>
    </location>
</feature>
<evidence type="ECO:0000256" key="1">
    <source>
        <dbReference type="SAM" id="MobiDB-lite"/>
    </source>
</evidence>
<accession>A0A4Z2INB3</accession>
<evidence type="ECO:0000313" key="2">
    <source>
        <dbReference type="EMBL" id="TNN79345.1"/>
    </source>
</evidence>
<name>A0A4Z2INB3_9TELE</name>
<dbReference type="Proteomes" id="UP000314294">
    <property type="component" value="Unassembled WGS sequence"/>
</dbReference>
<reference evidence="2 3" key="1">
    <citation type="submission" date="2019-03" db="EMBL/GenBank/DDBJ databases">
        <title>First draft genome of Liparis tanakae, snailfish: a comprehensive survey of snailfish specific genes.</title>
        <authorList>
            <person name="Kim W."/>
            <person name="Song I."/>
            <person name="Jeong J.-H."/>
            <person name="Kim D."/>
            <person name="Kim S."/>
            <person name="Ryu S."/>
            <person name="Song J.Y."/>
            <person name="Lee S.K."/>
        </authorList>
    </citation>
    <scope>NUCLEOTIDE SEQUENCE [LARGE SCALE GENOMIC DNA]</scope>
    <source>
        <tissue evidence="2">Muscle</tissue>
    </source>
</reference>
<keyword evidence="3" id="KW-1185">Reference proteome</keyword>
<proteinExistence type="predicted"/>
<comment type="caution">
    <text evidence="2">The sequence shown here is derived from an EMBL/GenBank/DDBJ whole genome shotgun (WGS) entry which is preliminary data.</text>
</comment>
<protein>
    <submittedName>
        <fullName evidence="2">Uncharacterized protein</fullName>
    </submittedName>
</protein>
<dbReference type="EMBL" id="SRLO01000065">
    <property type="protein sequence ID" value="TNN79345.1"/>
    <property type="molecule type" value="Genomic_DNA"/>
</dbReference>
<dbReference type="OrthoDB" id="10492909at2759"/>
<organism evidence="2 3">
    <name type="scientific">Liparis tanakae</name>
    <name type="common">Tanaka's snailfish</name>
    <dbReference type="NCBI Taxonomy" id="230148"/>
    <lineage>
        <taxon>Eukaryota</taxon>
        <taxon>Metazoa</taxon>
        <taxon>Chordata</taxon>
        <taxon>Craniata</taxon>
        <taxon>Vertebrata</taxon>
        <taxon>Euteleostomi</taxon>
        <taxon>Actinopterygii</taxon>
        <taxon>Neopterygii</taxon>
        <taxon>Teleostei</taxon>
        <taxon>Neoteleostei</taxon>
        <taxon>Acanthomorphata</taxon>
        <taxon>Eupercaria</taxon>
        <taxon>Perciformes</taxon>
        <taxon>Cottioidei</taxon>
        <taxon>Cottales</taxon>
        <taxon>Liparidae</taxon>
        <taxon>Liparis</taxon>
    </lineage>
</organism>
<gene>
    <name evidence="2" type="ORF">EYF80_010369</name>
</gene>